<sequence length="153" mass="17332">MPYSKVKPITILMADDDEDDRLLTQDALAESRVLNELHFVEDGVELLEYLERRGKFEDKAVSPRPGLILLDLNMPRMDGREALEAIKSNPNLKGIPVVILTTSKQEEDMVKGYNLGAASYITKPVTFDGLVELMKTLGRYWVEFVELPTTFND</sequence>
<keyword evidence="1" id="KW-0597">Phosphoprotein</keyword>
<name>A0ABQ6RDH3_9GAMM</name>
<dbReference type="Proteomes" id="UP000322915">
    <property type="component" value="Unassembled WGS sequence"/>
</dbReference>
<accession>A0ABQ6RDH3</accession>
<protein>
    <submittedName>
        <fullName evidence="3">Response regulator</fullName>
    </submittedName>
</protein>
<dbReference type="EMBL" id="SEUJ01000078">
    <property type="protein sequence ID" value="KAA1150563.1"/>
    <property type="molecule type" value="Genomic_DNA"/>
</dbReference>
<keyword evidence="4" id="KW-1185">Reference proteome</keyword>
<proteinExistence type="predicted"/>
<dbReference type="InterPro" id="IPR052893">
    <property type="entry name" value="TCS_response_regulator"/>
</dbReference>
<dbReference type="InterPro" id="IPR001789">
    <property type="entry name" value="Sig_transdc_resp-reg_receiver"/>
</dbReference>
<dbReference type="SMART" id="SM00448">
    <property type="entry name" value="REC"/>
    <property type="match status" value="1"/>
</dbReference>
<comment type="caution">
    <text evidence="3">The sequence shown here is derived from an EMBL/GenBank/DDBJ whole genome shotgun (WGS) entry which is preliminary data.</text>
</comment>
<dbReference type="InterPro" id="IPR011006">
    <property type="entry name" value="CheY-like_superfamily"/>
</dbReference>
<dbReference type="Pfam" id="PF00072">
    <property type="entry name" value="Response_reg"/>
    <property type="match status" value="1"/>
</dbReference>
<dbReference type="SUPFAM" id="SSF52172">
    <property type="entry name" value="CheY-like"/>
    <property type="match status" value="1"/>
</dbReference>
<organism evidence="3 4">
    <name type="scientific">Pseudoalteromonas fuliginea</name>
    <dbReference type="NCBI Taxonomy" id="1872678"/>
    <lineage>
        <taxon>Bacteria</taxon>
        <taxon>Pseudomonadati</taxon>
        <taxon>Pseudomonadota</taxon>
        <taxon>Gammaproteobacteria</taxon>
        <taxon>Alteromonadales</taxon>
        <taxon>Pseudoalteromonadaceae</taxon>
        <taxon>Pseudoalteromonas</taxon>
    </lineage>
</organism>
<feature type="modified residue" description="4-aspartylphosphate" evidence="1">
    <location>
        <position position="71"/>
    </location>
</feature>
<dbReference type="CDD" id="cd17557">
    <property type="entry name" value="REC_Rcp-like"/>
    <property type="match status" value="1"/>
</dbReference>
<evidence type="ECO:0000256" key="1">
    <source>
        <dbReference type="PROSITE-ProRule" id="PRU00169"/>
    </source>
</evidence>
<dbReference type="PANTHER" id="PTHR44520:SF2">
    <property type="entry name" value="RESPONSE REGULATOR RCP1"/>
    <property type="match status" value="1"/>
</dbReference>
<dbReference type="Gene3D" id="3.40.50.2300">
    <property type="match status" value="1"/>
</dbReference>
<reference evidence="3 4" key="1">
    <citation type="submission" date="2019-01" db="EMBL/GenBank/DDBJ databases">
        <title>Genome sequences of marine Pseudoalteromonas species.</title>
        <authorList>
            <person name="Boraston A.B."/>
            <person name="Hehemann J.-H."/>
            <person name="Vickers C.J."/>
            <person name="Salama-Alber O."/>
            <person name="Abe K."/>
            <person name="Hettle A.J."/>
        </authorList>
    </citation>
    <scope>NUCLEOTIDE SEQUENCE [LARGE SCALE GENOMIC DNA]</scope>
    <source>
        <strain evidence="3 4">PS47</strain>
    </source>
</reference>
<evidence type="ECO:0000313" key="3">
    <source>
        <dbReference type="EMBL" id="KAA1150563.1"/>
    </source>
</evidence>
<evidence type="ECO:0000313" key="4">
    <source>
        <dbReference type="Proteomes" id="UP000322915"/>
    </source>
</evidence>
<evidence type="ECO:0000259" key="2">
    <source>
        <dbReference type="PROSITE" id="PS50110"/>
    </source>
</evidence>
<feature type="domain" description="Response regulatory" evidence="2">
    <location>
        <begin position="10"/>
        <end position="138"/>
    </location>
</feature>
<gene>
    <name evidence="3" type="ORF">EU509_20950</name>
</gene>
<dbReference type="PROSITE" id="PS50110">
    <property type="entry name" value="RESPONSE_REGULATORY"/>
    <property type="match status" value="1"/>
</dbReference>
<dbReference type="RefSeq" id="WP_149607003.1">
    <property type="nucleotide sequence ID" value="NZ_SEUJ01000078.1"/>
</dbReference>
<dbReference type="PANTHER" id="PTHR44520">
    <property type="entry name" value="RESPONSE REGULATOR RCP1-RELATED"/>
    <property type="match status" value="1"/>
</dbReference>